<name>A0AAN8PEG2_POLSC</name>
<comment type="caution">
    <text evidence="1">The sequence shown here is derived from an EMBL/GenBank/DDBJ whole genome shotgun (WGS) entry which is preliminary data.</text>
</comment>
<dbReference type="AlphaFoldDB" id="A0AAN8PEG2"/>
<evidence type="ECO:0000313" key="1">
    <source>
        <dbReference type="EMBL" id="KAK6629563.1"/>
    </source>
</evidence>
<organism evidence="1 2">
    <name type="scientific">Polyplax serrata</name>
    <name type="common">Common mouse louse</name>
    <dbReference type="NCBI Taxonomy" id="468196"/>
    <lineage>
        <taxon>Eukaryota</taxon>
        <taxon>Metazoa</taxon>
        <taxon>Ecdysozoa</taxon>
        <taxon>Arthropoda</taxon>
        <taxon>Hexapoda</taxon>
        <taxon>Insecta</taxon>
        <taxon>Pterygota</taxon>
        <taxon>Neoptera</taxon>
        <taxon>Paraneoptera</taxon>
        <taxon>Psocodea</taxon>
        <taxon>Troctomorpha</taxon>
        <taxon>Phthiraptera</taxon>
        <taxon>Anoplura</taxon>
        <taxon>Polyplacidae</taxon>
        <taxon>Polyplax</taxon>
    </lineage>
</organism>
<reference evidence="1 2" key="1">
    <citation type="submission" date="2023-10" db="EMBL/GenBank/DDBJ databases">
        <title>Genomes of two closely related lineages of the louse Polyplax serrata with different host specificities.</title>
        <authorList>
            <person name="Martinu J."/>
            <person name="Tarabai H."/>
            <person name="Stefka J."/>
            <person name="Hypsa V."/>
        </authorList>
    </citation>
    <scope>NUCLEOTIDE SEQUENCE [LARGE SCALE GENOMIC DNA]</scope>
    <source>
        <strain evidence="1">HR10_N</strain>
    </source>
</reference>
<evidence type="ECO:0000313" key="2">
    <source>
        <dbReference type="Proteomes" id="UP001372834"/>
    </source>
</evidence>
<sequence>MGAKKKNKANKLSRMSEEEKMRYLQHRAAIEEENKRRKEQLISTFLKACHKFVNLQLKFFKSANPI</sequence>
<protein>
    <submittedName>
        <fullName evidence="1">Uncharacterized protein</fullName>
    </submittedName>
</protein>
<gene>
    <name evidence="1" type="ORF">RUM43_003380</name>
</gene>
<dbReference type="Proteomes" id="UP001372834">
    <property type="component" value="Unassembled WGS sequence"/>
</dbReference>
<proteinExistence type="predicted"/>
<accession>A0AAN8PEG2</accession>
<dbReference type="EMBL" id="JAWJWE010000036">
    <property type="protein sequence ID" value="KAK6629563.1"/>
    <property type="molecule type" value="Genomic_DNA"/>
</dbReference>